<evidence type="ECO:0000259" key="10">
    <source>
        <dbReference type="Pfam" id="PF04413"/>
    </source>
</evidence>
<name>A0A2P8R079_9BACT</name>
<comment type="caution">
    <text evidence="11">The sequence shown here is derived from an EMBL/GenBank/DDBJ whole genome shotgun (WGS) entry which is preliminary data.</text>
</comment>
<dbReference type="OrthoDB" id="9789797at2"/>
<comment type="function">
    <text evidence="9">Involved in lipopolysaccharide (LPS) biosynthesis. Catalyzes the transfer of 3-deoxy-D-manno-octulosonate (Kdo) residue(s) from CMP-Kdo to lipid IV(A), the tetraacyldisaccharide-1,4'-bisphosphate precursor of lipid A.</text>
</comment>
<evidence type="ECO:0000256" key="7">
    <source>
        <dbReference type="PIRSR" id="PIRSR639901-1"/>
    </source>
</evidence>
<dbReference type="Pfam" id="PF04413">
    <property type="entry name" value="Glycos_transf_N"/>
    <property type="match status" value="1"/>
</dbReference>
<evidence type="ECO:0000313" key="12">
    <source>
        <dbReference type="Proteomes" id="UP000240535"/>
    </source>
</evidence>
<dbReference type="InterPro" id="IPR038107">
    <property type="entry name" value="Glycos_transf_N_sf"/>
</dbReference>
<sequence>MIYNLLSFILWLISIPFLLILAFKEKYKRSIPARFFLFKNSKLKSCDVHFHACSLGEVEAISSLALKFDDIAITTATATGFNKASSITKNVRFLPYEMFLPLWLEKSKVLVVFEAELWLNLVKYAKKNGSYVILLNARINDKSYKSYKKLSLYYKKVFENVDLVLAQSEVDRRRLEELGAKNIKVVGNIKSANFKPASKDYSKFNKKFIVIASTHEGEEELILKNLNPNKEQKFLLAPRHPERFEKVGGICKAFCGKHNLSFERFSENKDLSSDFILLDTLGELINFYKIADVVILGGGFIKGIGGHNPVEIAQFNTPIINGEYFHNQKVLFGLIDGVNFSDLSNLNELLSKNLTKTKIKQTYKIKEIENIIKEKI</sequence>
<dbReference type="Proteomes" id="UP000240535">
    <property type="component" value="Unassembled WGS sequence"/>
</dbReference>
<protein>
    <recommendedName>
        <fullName evidence="3 9">3-deoxy-D-manno-octulosonic acid transferase</fullName>
        <shortName evidence="9">Kdo transferase</shortName>
        <ecNumber evidence="2 9">2.4.99.12</ecNumber>
    </recommendedName>
    <alternativeName>
        <fullName evidence="5 9">Lipid IV(A) 3-deoxy-D-manno-octulosonic acid transferase</fullName>
    </alternativeName>
</protein>
<keyword evidence="9" id="KW-1003">Cell membrane</keyword>
<dbReference type="GO" id="GO:0043842">
    <property type="term" value="F:Kdo transferase activity"/>
    <property type="evidence" value="ECO:0007669"/>
    <property type="project" value="UniProtKB-EC"/>
</dbReference>
<evidence type="ECO:0000313" key="11">
    <source>
        <dbReference type="EMBL" id="PSM51907.1"/>
    </source>
</evidence>
<gene>
    <name evidence="11" type="ORF">CQ405_04905</name>
</gene>
<keyword evidence="4 9" id="KW-0808">Transferase</keyword>
<comment type="similarity">
    <text evidence="9">Belongs to the glycosyltransferase group 1 family.</text>
</comment>
<feature type="transmembrane region" description="Helical" evidence="9">
    <location>
        <begin position="6"/>
        <end position="23"/>
    </location>
</feature>
<dbReference type="RefSeq" id="WP_106871287.1">
    <property type="nucleotide sequence ID" value="NZ_CP053841.1"/>
</dbReference>
<proteinExistence type="inferred from homology"/>
<evidence type="ECO:0000256" key="3">
    <source>
        <dbReference type="ARBA" id="ARBA00019077"/>
    </source>
</evidence>
<dbReference type="InterPro" id="IPR007507">
    <property type="entry name" value="Glycos_transf_N"/>
</dbReference>
<dbReference type="UniPathway" id="UPA00958"/>
<dbReference type="Gene3D" id="3.40.50.2000">
    <property type="entry name" value="Glycogen Phosphorylase B"/>
    <property type="match status" value="1"/>
</dbReference>
<reference evidence="12" key="1">
    <citation type="submission" date="2017-10" db="EMBL/GenBank/DDBJ databases">
        <title>Campylobacter species from seals.</title>
        <authorList>
            <person name="Gilbert M.J."/>
            <person name="Zomer A.L."/>
            <person name="Timmerman A.J."/>
            <person name="Duim B."/>
            <person name="Wagenaar J.A."/>
        </authorList>
    </citation>
    <scope>NUCLEOTIDE SEQUENCE [LARGE SCALE GENOMIC DNA]</scope>
    <source>
        <strain evidence="12">17S00004-5</strain>
    </source>
</reference>
<keyword evidence="12" id="KW-1185">Reference proteome</keyword>
<evidence type="ECO:0000256" key="5">
    <source>
        <dbReference type="ARBA" id="ARBA00031445"/>
    </source>
</evidence>
<keyword evidence="9" id="KW-1133">Transmembrane helix</keyword>
<accession>A0A2P8R079</accession>
<keyword evidence="9" id="KW-0472">Membrane</keyword>
<evidence type="ECO:0000256" key="1">
    <source>
        <dbReference type="ARBA" id="ARBA00004713"/>
    </source>
</evidence>
<feature type="active site" description="Proton acceptor" evidence="7">
    <location>
        <position position="57"/>
    </location>
</feature>
<dbReference type="Gene3D" id="3.40.50.11720">
    <property type="entry name" value="3-Deoxy-D-manno-octulosonic-acid transferase, N-terminal domain"/>
    <property type="match status" value="1"/>
</dbReference>
<keyword evidence="9" id="KW-0448">Lipopolysaccharide biosynthesis</keyword>
<dbReference type="PANTHER" id="PTHR42755">
    <property type="entry name" value="3-DEOXY-MANNO-OCTULOSONATE CYTIDYLYLTRANSFERASE"/>
    <property type="match status" value="1"/>
</dbReference>
<dbReference type="NCBIfam" id="NF004389">
    <property type="entry name" value="PRK05749.1-5"/>
    <property type="match status" value="1"/>
</dbReference>
<feature type="domain" description="3-deoxy-D-manno-octulosonic-acid transferase N-terminal" evidence="10">
    <location>
        <begin position="31"/>
        <end position="191"/>
    </location>
</feature>
<evidence type="ECO:0000256" key="6">
    <source>
        <dbReference type="ARBA" id="ARBA00049183"/>
    </source>
</evidence>
<evidence type="ECO:0000256" key="8">
    <source>
        <dbReference type="PIRSR" id="PIRSR639901-2"/>
    </source>
</evidence>
<evidence type="ECO:0000256" key="4">
    <source>
        <dbReference type="ARBA" id="ARBA00022679"/>
    </source>
</evidence>
<dbReference type="GO" id="GO:0009245">
    <property type="term" value="P:lipid A biosynthetic process"/>
    <property type="evidence" value="ECO:0007669"/>
    <property type="project" value="TreeGrafter"/>
</dbReference>
<feature type="site" description="Transition state stabilizer" evidence="8">
    <location>
        <position position="190"/>
    </location>
</feature>
<evidence type="ECO:0000256" key="2">
    <source>
        <dbReference type="ARBA" id="ARBA00012621"/>
    </source>
</evidence>
<feature type="site" description="Transition state stabilizer" evidence="8">
    <location>
        <position position="114"/>
    </location>
</feature>
<dbReference type="PANTHER" id="PTHR42755:SF1">
    <property type="entry name" value="3-DEOXY-D-MANNO-OCTULOSONIC ACID TRANSFERASE, MITOCHONDRIAL-RELATED"/>
    <property type="match status" value="1"/>
</dbReference>
<dbReference type="GO" id="GO:0005886">
    <property type="term" value="C:plasma membrane"/>
    <property type="evidence" value="ECO:0007669"/>
    <property type="project" value="UniProtKB-SubCell"/>
</dbReference>
<dbReference type="EC" id="2.4.99.12" evidence="2 9"/>
<dbReference type="AlphaFoldDB" id="A0A2P8R079"/>
<comment type="subcellular location">
    <subcellularLocation>
        <location evidence="9">Cell membrane</location>
    </subcellularLocation>
</comment>
<dbReference type="InterPro" id="IPR039901">
    <property type="entry name" value="Kdotransferase"/>
</dbReference>
<dbReference type="EMBL" id="PDHH01000004">
    <property type="protein sequence ID" value="PSM51907.1"/>
    <property type="molecule type" value="Genomic_DNA"/>
</dbReference>
<evidence type="ECO:0000256" key="9">
    <source>
        <dbReference type="RuleBase" id="RU365103"/>
    </source>
</evidence>
<keyword evidence="9" id="KW-0812">Transmembrane</keyword>
<dbReference type="GO" id="GO:0009244">
    <property type="term" value="P:lipopolysaccharide core region biosynthetic process"/>
    <property type="evidence" value="ECO:0007669"/>
    <property type="project" value="UniProtKB-UniRule"/>
</dbReference>
<organism evidence="11 12">
    <name type="scientific">Campylobacter blaseri</name>
    <dbReference type="NCBI Taxonomy" id="2042961"/>
    <lineage>
        <taxon>Bacteria</taxon>
        <taxon>Pseudomonadati</taxon>
        <taxon>Campylobacterota</taxon>
        <taxon>Epsilonproteobacteria</taxon>
        <taxon>Campylobacterales</taxon>
        <taxon>Campylobacteraceae</taxon>
        <taxon>Campylobacter</taxon>
    </lineage>
</organism>
<comment type="pathway">
    <text evidence="1 9">Bacterial outer membrane biogenesis; LPS core biosynthesis.</text>
</comment>
<comment type="catalytic activity">
    <reaction evidence="6 9">
        <text>lipid IVA (E. coli) + CMP-3-deoxy-beta-D-manno-octulosonate = alpha-Kdo-(2-&gt;6)-lipid IVA (E. coli) + CMP + H(+)</text>
        <dbReference type="Rhea" id="RHEA:28066"/>
        <dbReference type="ChEBI" id="CHEBI:15378"/>
        <dbReference type="ChEBI" id="CHEBI:58603"/>
        <dbReference type="ChEBI" id="CHEBI:60364"/>
        <dbReference type="ChEBI" id="CHEBI:60377"/>
        <dbReference type="ChEBI" id="CHEBI:85987"/>
        <dbReference type="EC" id="2.4.99.12"/>
    </reaction>
</comment>